<accession>A0A1C7MRP6</accession>
<dbReference type="Proteomes" id="UP000092993">
    <property type="component" value="Unassembled WGS sequence"/>
</dbReference>
<dbReference type="InterPro" id="IPR047988">
    <property type="entry name" value="Ribosomal_uS7m_fungi"/>
</dbReference>
<dbReference type="STRING" id="5627.A0A1C7MRP6"/>
<sequence length="211" mass="23202">MRSTRRYMVRGLSTTTDASGQTVEDALSKVGSLLQGETSSPGLASSAPAPVRTAWKPEQPSVINIPPAEDPLLHYLTSFLMSNGKREKAAKISSRILLHLHAFTRAPPMPILRQAIFEASPAVRCISFSRSSKTTVIPVALSEKQRTRYALTWILKASDSKMGQTLEERFARELIAVVKGDSDALKKKKEVHQYAVLHRGNVPRGARAQAR</sequence>
<keyword evidence="3" id="KW-0687">Ribonucleoprotein</keyword>
<dbReference type="InterPro" id="IPR000235">
    <property type="entry name" value="Ribosomal_uS7"/>
</dbReference>
<evidence type="ECO:0000256" key="1">
    <source>
        <dbReference type="ARBA" id="ARBA00007151"/>
    </source>
</evidence>
<evidence type="ECO:0000313" key="5">
    <source>
        <dbReference type="EMBL" id="OBZ77614.1"/>
    </source>
</evidence>
<protein>
    <submittedName>
        <fullName evidence="5">37S ribosomal protein S7, mitochondrial</fullName>
    </submittedName>
</protein>
<dbReference type="GO" id="GO:0005840">
    <property type="term" value="C:ribosome"/>
    <property type="evidence" value="ECO:0007669"/>
    <property type="project" value="UniProtKB-KW"/>
</dbReference>
<dbReference type="Pfam" id="PF00177">
    <property type="entry name" value="Ribosomal_S7"/>
    <property type="match status" value="1"/>
</dbReference>
<dbReference type="Gene3D" id="1.10.455.10">
    <property type="entry name" value="Ribosomal protein S7 domain"/>
    <property type="match status" value="1"/>
</dbReference>
<evidence type="ECO:0000259" key="4">
    <source>
        <dbReference type="Pfam" id="PF00177"/>
    </source>
</evidence>
<evidence type="ECO:0000256" key="3">
    <source>
        <dbReference type="ARBA" id="ARBA00023274"/>
    </source>
</evidence>
<dbReference type="GO" id="GO:0006412">
    <property type="term" value="P:translation"/>
    <property type="evidence" value="ECO:0007669"/>
    <property type="project" value="InterPro"/>
</dbReference>
<proteinExistence type="inferred from homology"/>
<dbReference type="InterPro" id="IPR023798">
    <property type="entry name" value="Ribosomal_uS7_dom"/>
</dbReference>
<dbReference type="PANTHER" id="PTHR11205">
    <property type="entry name" value="RIBOSOMAL PROTEIN S7"/>
    <property type="match status" value="1"/>
</dbReference>
<dbReference type="OrthoDB" id="9972728at2759"/>
<gene>
    <name evidence="5" type="primary">RSM7</name>
    <name evidence="5" type="ORF">A0H81_02665</name>
</gene>
<comment type="caution">
    <text evidence="5">The sequence shown here is derived from an EMBL/GenBank/DDBJ whole genome shotgun (WGS) entry which is preliminary data.</text>
</comment>
<feature type="domain" description="Small ribosomal subunit protein uS7" evidence="4">
    <location>
        <begin position="59"/>
        <end position="196"/>
    </location>
</feature>
<dbReference type="GO" id="GO:1990904">
    <property type="term" value="C:ribonucleoprotein complex"/>
    <property type="evidence" value="ECO:0007669"/>
    <property type="project" value="UniProtKB-KW"/>
</dbReference>
<evidence type="ECO:0000313" key="6">
    <source>
        <dbReference type="Proteomes" id="UP000092993"/>
    </source>
</evidence>
<dbReference type="AlphaFoldDB" id="A0A1C7MRP6"/>
<dbReference type="SUPFAM" id="SSF47973">
    <property type="entry name" value="Ribosomal protein S7"/>
    <property type="match status" value="1"/>
</dbReference>
<comment type="similarity">
    <text evidence="1">Belongs to the universal ribosomal protein uS7 family.</text>
</comment>
<dbReference type="EMBL" id="LUGG01000002">
    <property type="protein sequence ID" value="OBZ77614.1"/>
    <property type="molecule type" value="Genomic_DNA"/>
</dbReference>
<dbReference type="CDD" id="cd14868">
    <property type="entry name" value="uS7_Mitochondria_Fungi"/>
    <property type="match status" value="1"/>
</dbReference>
<keyword evidence="6" id="KW-1185">Reference proteome</keyword>
<reference evidence="5 6" key="1">
    <citation type="submission" date="2016-03" db="EMBL/GenBank/DDBJ databases">
        <title>Whole genome sequencing of Grifola frondosa 9006-11.</title>
        <authorList>
            <person name="Min B."/>
            <person name="Park H."/>
            <person name="Kim J.-G."/>
            <person name="Cho H."/>
            <person name="Oh Y.-L."/>
            <person name="Kong W.-S."/>
            <person name="Choi I.-G."/>
        </authorList>
    </citation>
    <scope>NUCLEOTIDE SEQUENCE [LARGE SCALE GENOMIC DNA]</scope>
    <source>
        <strain evidence="5 6">9006-11</strain>
    </source>
</reference>
<dbReference type="OMA" id="EVHKYAM"/>
<evidence type="ECO:0000256" key="2">
    <source>
        <dbReference type="ARBA" id="ARBA00022980"/>
    </source>
</evidence>
<organism evidence="5 6">
    <name type="scientific">Grifola frondosa</name>
    <name type="common">Maitake</name>
    <name type="synonym">Polyporus frondosus</name>
    <dbReference type="NCBI Taxonomy" id="5627"/>
    <lineage>
        <taxon>Eukaryota</taxon>
        <taxon>Fungi</taxon>
        <taxon>Dikarya</taxon>
        <taxon>Basidiomycota</taxon>
        <taxon>Agaricomycotina</taxon>
        <taxon>Agaricomycetes</taxon>
        <taxon>Polyporales</taxon>
        <taxon>Grifolaceae</taxon>
        <taxon>Grifola</taxon>
    </lineage>
</organism>
<keyword evidence="2 5" id="KW-0689">Ribosomal protein</keyword>
<dbReference type="InterPro" id="IPR036823">
    <property type="entry name" value="Ribosomal_uS7_dom_sf"/>
</dbReference>
<name>A0A1C7MRP6_GRIFR</name>